<evidence type="ECO:0000313" key="1">
    <source>
        <dbReference type="EMBL" id="KAK6741733.1"/>
    </source>
</evidence>
<organism evidence="1 2">
    <name type="scientific">Necator americanus</name>
    <name type="common">Human hookworm</name>
    <dbReference type="NCBI Taxonomy" id="51031"/>
    <lineage>
        <taxon>Eukaryota</taxon>
        <taxon>Metazoa</taxon>
        <taxon>Ecdysozoa</taxon>
        <taxon>Nematoda</taxon>
        <taxon>Chromadorea</taxon>
        <taxon>Rhabditida</taxon>
        <taxon>Rhabditina</taxon>
        <taxon>Rhabditomorpha</taxon>
        <taxon>Strongyloidea</taxon>
        <taxon>Ancylostomatidae</taxon>
        <taxon>Bunostominae</taxon>
        <taxon>Necator</taxon>
    </lineage>
</organism>
<accession>A0ABR1CTR6</accession>
<dbReference type="Proteomes" id="UP001303046">
    <property type="component" value="Unassembled WGS sequence"/>
</dbReference>
<gene>
    <name evidence="1" type="primary">Necator_chrIII.g10309</name>
    <name evidence="1" type="ORF">RB195_009544</name>
</gene>
<sequence length="88" mass="9679">MTSYDATLQFAEDQFATPEWCNPAVTYQFVSKYTAADQQNPRIALKVVGSAVWFRAYKGQLGMTKLDEWTGGAIGCPLHASAKTTIVD</sequence>
<comment type="caution">
    <text evidence="1">The sequence shown here is derived from an EMBL/GenBank/DDBJ whole genome shotgun (WGS) entry which is preliminary data.</text>
</comment>
<reference evidence="1 2" key="1">
    <citation type="submission" date="2023-08" db="EMBL/GenBank/DDBJ databases">
        <title>A Necator americanus chromosomal reference genome.</title>
        <authorList>
            <person name="Ilik V."/>
            <person name="Petrzelkova K.J."/>
            <person name="Pardy F."/>
            <person name="Fuh T."/>
            <person name="Niatou-Singa F.S."/>
            <person name="Gouil Q."/>
            <person name="Baker L."/>
            <person name="Ritchie M.E."/>
            <person name="Jex A.R."/>
            <person name="Gazzola D."/>
            <person name="Li H."/>
            <person name="Toshio Fujiwara R."/>
            <person name="Zhan B."/>
            <person name="Aroian R.V."/>
            <person name="Pafco B."/>
            <person name="Schwarz E.M."/>
        </authorList>
    </citation>
    <scope>NUCLEOTIDE SEQUENCE [LARGE SCALE GENOMIC DNA]</scope>
    <source>
        <strain evidence="1 2">Aroian</strain>
        <tissue evidence="1">Whole animal</tissue>
    </source>
</reference>
<protein>
    <submittedName>
        <fullName evidence="1">Uncharacterized protein</fullName>
    </submittedName>
</protein>
<evidence type="ECO:0000313" key="2">
    <source>
        <dbReference type="Proteomes" id="UP001303046"/>
    </source>
</evidence>
<name>A0ABR1CTR6_NECAM</name>
<keyword evidence="2" id="KW-1185">Reference proteome</keyword>
<dbReference type="EMBL" id="JAVFWL010000003">
    <property type="protein sequence ID" value="KAK6741733.1"/>
    <property type="molecule type" value="Genomic_DNA"/>
</dbReference>
<proteinExistence type="predicted"/>